<dbReference type="Proteomes" id="UP000236743">
    <property type="component" value="Unassembled WGS sequence"/>
</dbReference>
<dbReference type="RefSeq" id="WP_103874351.1">
    <property type="nucleotide sequence ID" value="NZ_FNUY01000009.1"/>
</dbReference>
<dbReference type="AlphaFoldDB" id="A0A1H6C7G5"/>
<reference evidence="1 2" key="1">
    <citation type="submission" date="2016-10" db="EMBL/GenBank/DDBJ databases">
        <authorList>
            <person name="de Groot N.N."/>
        </authorList>
    </citation>
    <scope>NUCLEOTIDE SEQUENCE [LARGE SCALE GENOMIC DNA]</scope>
    <source>
        <strain evidence="1 2">DSM 26656</strain>
    </source>
</reference>
<gene>
    <name evidence="1" type="ORF">SAMN04488115_10997</name>
</gene>
<keyword evidence="2" id="KW-1185">Reference proteome</keyword>
<dbReference type="EMBL" id="FNUY01000009">
    <property type="protein sequence ID" value="SEG68904.1"/>
    <property type="molecule type" value="Genomic_DNA"/>
</dbReference>
<organism evidence="1 2">
    <name type="scientific">Bosea lathyri</name>
    <dbReference type="NCBI Taxonomy" id="1036778"/>
    <lineage>
        <taxon>Bacteria</taxon>
        <taxon>Pseudomonadati</taxon>
        <taxon>Pseudomonadota</taxon>
        <taxon>Alphaproteobacteria</taxon>
        <taxon>Hyphomicrobiales</taxon>
        <taxon>Boseaceae</taxon>
        <taxon>Bosea</taxon>
    </lineage>
</organism>
<proteinExistence type="predicted"/>
<evidence type="ECO:0000313" key="1">
    <source>
        <dbReference type="EMBL" id="SEG68904.1"/>
    </source>
</evidence>
<name>A0A1H6C7G5_9HYPH</name>
<protein>
    <submittedName>
        <fullName evidence="1">Uncharacterized protein</fullName>
    </submittedName>
</protein>
<sequence>MIKSILFAAGIAATAFIAAPAQSQIRVETRIDRPGYDGPRYGERRGYEMRRVERRRFDDCRMVEKRRVNRFGEVVVRRTRICG</sequence>
<accession>A0A1H6C7G5</accession>
<evidence type="ECO:0000313" key="2">
    <source>
        <dbReference type="Proteomes" id="UP000236743"/>
    </source>
</evidence>